<dbReference type="EMBL" id="JAPDMQ010000395">
    <property type="protein sequence ID" value="KAK0525514.1"/>
    <property type="molecule type" value="Genomic_DNA"/>
</dbReference>
<dbReference type="PANTHER" id="PTHR33572">
    <property type="entry name" value="SPORE DEVELOPMENT REGULATOR VOSA"/>
    <property type="match status" value="1"/>
</dbReference>
<feature type="compositionally biased region" description="Polar residues" evidence="5">
    <location>
        <begin position="147"/>
        <end position="166"/>
    </location>
</feature>
<reference evidence="7" key="1">
    <citation type="journal article" date="2023" name="PhytoFront">
        <title>Draft Genome Resources of Seven Strains of Tilletia horrida, Causal Agent of Kernel Smut of Rice.</title>
        <authorList>
            <person name="Khanal S."/>
            <person name="Antony Babu S."/>
            <person name="Zhou X.G."/>
        </authorList>
    </citation>
    <scope>NUCLEOTIDE SEQUENCE</scope>
    <source>
        <strain evidence="7">TX3</strain>
    </source>
</reference>
<gene>
    <name evidence="7" type="ORF">OC842_005481</name>
</gene>
<feature type="region of interest" description="Disordered" evidence="5">
    <location>
        <begin position="144"/>
        <end position="166"/>
    </location>
</feature>
<evidence type="ECO:0000256" key="1">
    <source>
        <dbReference type="ARBA" id="ARBA00004123"/>
    </source>
</evidence>
<comment type="subcellular location">
    <subcellularLocation>
        <location evidence="1">Nucleus</location>
    </subcellularLocation>
</comment>
<evidence type="ECO:0000256" key="5">
    <source>
        <dbReference type="SAM" id="MobiDB-lite"/>
    </source>
</evidence>
<sequence>MSAPHFLTHATIRALDDGDRTLVINPANELAVRMVEGVQVQNGLYISEDKTTYFSFPDLSVRLAGRYQLLFSLIRLGPGLGNSPAASSSQRPFVSPAHTNAAGTVVASTTSAEFEVFAPRRFPGVVFSSVLTRRLGERGLKVHVRNRNASDQEQTQYGSGAASSHP</sequence>
<protein>
    <recommendedName>
        <fullName evidence="6">Velvet domain-containing protein</fullName>
    </recommendedName>
</protein>
<dbReference type="InterPro" id="IPR037525">
    <property type="entry name" value="Velvet_dom"/>
</dbReference>
<dbReference type="GO" id="GO:0005634">
    <property type="term" value="C:nucleus"/>
    <property type="evidence" value="ECO:0007669"/>
    <property type="project" value="UniProtKB-SubCell"/>
</dbReference>
<dbReference type="Pfam" id="PF11754">
    <property type="entry name" value="Velvet"/>
    <property type="match status" value="1"/>
</dbReference>
<keyword evidence="3" id="KW-0804">Transcription</keyword>
<evidence type="ECO:0000256" key="2">
    <source>
        <dbReference type="ARBA" id="ARBA00023015"/>
    </source>
</evidence>
<dbReference type="InterPro" id="IPR021740">
    <property type="entry name" value="Velvet"/>
</dbReference>
<keyword evidence="2" id="KW-0805">Transcription regulation</keyword>
<evidence type="ECO:0000256" key="3">
    <source>
        <dbReference type="ARBA" id="ARBA00023163"/>
    </source>
</evidence>
<name>A0AAN6GC76_9BASI</name>
<comment type="caution">
    <text evidence="7">The sequence shown here is derived from an EMBL/GenBank/DDBJ whole genome shotgun (WGS) entry which is preliminary data.</text>
</comment>
<organism evidence="7 8">
    <name type="scientific">Tilletia horrida</name>
    <dbReference type="NCBI Taxonomy" id="155126"/>
    <lineage>
        <taxon>Eukaryota</taxon>
        <taxon>Fungi</taxon>
        <taxon>Dikarya</taxon>
        <taxon>Basidiomycota</taxon>
        <taxon>Ustilaginomycotina</taxon>
        <taxon>Exobasidiomycetes</taxon>
        <taxon>Tilletiales</taxon>
        <taxon>Tilletiaceae</taxon>
        <taxon>Tilletia</taxon>
    </lineage>
</organism>
<keyword evidence="4" id="KW-0539">Nucleus</keyword>
<accession>A0AAN6GC76</accession>
<feature type="domain" description="Velvet" evidence="6">
    <location>
        <begin position="1"/>
        <end position="145"/>
    </location>
</feature>
<dbReference type="InterPro" id="IPR038491">
    <property type="entry name" value="Velvet_dom_sf"/>
</dbReference>
<evidence type="ECO:0000313" key="7">
    <source>
        <dbReference type="EMBL" id="KAK0525514.1"/>
    </source>
</evidence>
<evidence type="ECO:0000313" key="8">
    <source>
        <dbReference type="Proteomes" id="UP001176521"/>
    </source>
</evidence>
<keyword evidence="8" id="KW-1185">Reference proteome</keyword>
<dbReference type="AlphaFoldDB" id="A0AAN6GC76"/>
<dbReference type="Proteomes" id="UP001176521">
    <property type="component" value="Unassembled WGS sequence"/>
</dbReference>
<dbReference type="Gene3D" id="2.60.40.3960">
    <property type="entry name" value="Velvet domain"/>
    <property type="match status" value="1"/>
</dbReference>
<dbReference type="PANTHER" id="PTHR33572:SF15">
    <property type="entry name" value="VELVET DOMAIN-CONTAINING PROTEIN"/>
    <property type="match status" value="1"/>
</dbReference>
<evidence type="ECO:0000259" key="6">
    <source>
        <dbReference type="PROSITE" id="PS51821"/>
    </source>
</evidence>
<dbReference type="PROSITE" id="PS51821">
    <property type="entry name" value="VELVET"/>
    <property type="match status" value="1"/>
</dbReference>
<evidence type="ECO:0000256" key="4">
    <source>
        <dbReference type="ARBA" id="ARBA00023242"/>
    </source>
</evidence>
<proteinExistence type="predicted"/>